<evidence type="ECO:0000256" key="1">
    <source>
        <dbReference type="ARBA" id="ARBA00022553"/>
    </source>
</evidence>
<evidence type="ECO:0000256" key="5">
    <source>
        <dbReference type="PIRSR" id="PIRSR031924-51"/>
    </source>
</evidence>
<dbReference type="KEGG" id="pact:CA264_11400"/>
<evidence type="ECO:0000313" key="7">
    <source>
        <dbReference type="Proteomes" id="UP000266292"/>
    </source>
</evidence>
<dbReference type="PANTHER" id="PTHR10151:SF120">
    <property type="entry name" value="BIS(5'-ADENOSYL)-TRIPHOSPHATASE"/>
    <property type="match status" value="1"/>
</dbReference>
<dbReference type="AlphaFoldDB" id="A0A1X9YT04"/>
<dbReference type="OrthoDB" id="9766127at2"/>
<name>A0A1X9YT04_9BACT</name>
<dbReference type="InterPro" id="IPR017850">
    <property type="entry name" value="Alkaline_phosphatase_core_sf"/>
</dbReference>
<dbReference type="STRING" id="709015.GCA_000472485_02301"/>
<accession>A0A1X9YT04</accession>
<organism evidence="6 7">
    <name type="scientific">Pontibacter actiniarum</name>
    <dbReference type="NCBI Taxonomy" id="323450"/>
    <lineage>
        <taxon>Bacteria</taxon>
        <taxon>Pseudomonadati</taxon>
        <taxon>Bacteroidota</taxon>
        <taxon>Cytophagia</taxon>
        <taxon>Cytophagales</taxon>
        <taxon>Hymenobacteraceae</taxon>
        <taxon>Pontibacter</taxon>
    </lineage>
</organism>
<evidence type="ECO:0000256" key="4">
    <source>
        <dbReference type="PIRSR" id="PIRSR031924-50"/>
    </source>
</evidence>
<keyword evidence="7" id="KW-1185">Reference proteome</keyword>
<dbReference type="PIRSF" id="PIRSF031924">
    <property type="entry name" value="Pi-irrepressible_AP"/>
    <property type="match status" value="1"/>
</dbReference>
<dbReference type="Gene3D" id="3.30.1360.150">
    <property type="match status" value="1"/>
</dbReference>
<protein>
    <submittedName>
        <fullName evidence="6">Alkaline phosphatase</fullName>
    </submittedName>
</protein>
<keyword evidence="2" id="KW-0479">Metal-binding</keyword>
<evidence type="ECO:0000256" key="3">
    <source>
        <dbReference type="ARBA" id="ARBA00022729"/>
    </source>
</evidence>
<feature type="binding site" evidence="5">
    <location>
        <begin position="177"/>
        <end position="179"/>
    </location>
    <ligand>
        <name>substrate</name>
    </ligand>
</feature>
<proteinExistence type="predicted"/>
<dbReference type="CDD" id="cd16016">
    <property type="entry name" value="AP-SPAP"/>
    <property type="match status" value="1"/>
</dbReference>
<evidence type="ECO:0000313" key="6">
    <source>
        <dbReference type="EMBL" id="ARS35993.1"/>
    </source>
</evidence>
<dbReference type="SUPFAM" id="SSF53649">
    <property type="entry name" value="Alkaline phosphatase-like"/>
    <property type="match status" value="1"/>
</dbReference>
<sequence>MRLRLKAAGIVLLVLTACRSQQPIAGLTGNQPVQWQSGEAYTSKPKLVVGVIIDQFRPDYLQRFYHHFGSGGFKRLMTQGYYNRNTHYNYVPTVTGPGHASVYAGTTPAVHGIVANSWYSRELSRTVYCAEDTLARSVGSDTDAGRRSPRNLLTTNIADALKLSTNSKSKVVGVAVKDRGAIMPAGHMADGAYWFDSRQGKFISSTYYMEALPDWVNAFNTKSLPQQYMDSTWNMLMPLATYEGPDDSPFEKVFKGKRAAVFPYNLRELGPDNGNYSLLTYTPFANTIVTELAMAAIAGEHMGQDEVPDLLAVSYSSTDILGHSFGPRSAEIQDMYLRLDQDIAYLLNYLDSTVGEGQYVMFLTADHAAAEVPNYLVTNKVPAGYFSQKDLRRKAEAFLQNTYGEDGLVEYVTNQQVYLNHKIVRDKKLDLDVVQQSVASYLRDVDGVVAVYTSGELRQQDYCEGNPWLLKKGYNYKRSGDVFVVLEPGWLDGGKVGTTHGTGYNYDTHVPLLWYGGHIKPGSSVRRQNITDVAPTLSFMLDIILPNGANGEPIQEVLQ</sequence>
<dbReference type="RefSeq" id="WP_084196209.1">
    <property type="nucleotide sequence ID" value="NZ_CP021235.1"/>
</dbReference>
<dbReference type="PANTHER" id="PTHR10151">
    <property type="entry name" value="ECTONUCLEOTIDE PYROPHOSPHATASE/PHOSPHODIESTERASE"/>
    <property type="match status" value="1"/>
</dbReference>
<dbReference type="GO" id="GO:0004035">
    <property type="term" value="F:alkaline phosphatase activity"/>
    <property type="evidence" value="ECO:0007669"/>
    <property type="project" value="InterPro"/>
</dbReference>
<feature type="binding site" evidence="5">
    <location>
        <position position="116"/>
    </location>
    <ligand>
        <name>substrate</name>
    </ligand>
</feature>
<dbReference type="Gene3D" id="3.40.720.10">
    <property type="entry name" value="Alkaline Phosphatase, subunit A"/>
    <property type="match status" value="1"/>
</dbReference>
<keyword evidence="3" id="KW-0732">Signal</keyword>
<evidence type="ECO:0000256" key="2">
    <source>
        <dbReference type="ARBA" id="ARBA00022723"/>
    </source>
</evidence>
<dbReference type="GO" id="GO:0046872">
    <property type="term" value="F:metal ion binding"/>
    <property type="evidence" value="ECO:0007669"/>
    <property type="project" value="UniProtKB-KW"/>
</dbReference>
<feature type="active site" description="Phosphothreonine intermediate" evidence="4">
    <location>
        <position position="95"/>
    </location>
</feature>
<dbReference type="Proteomes" id="UP000266292">
    <property type="component" value="Chromosome"/>
</dbReference>
<gene>
    <name evidence="6" type="ORF">CA264_11400</name>
</gene>
<keyword evidence="1 4" id="KW-0597">Phosphoprotein</keyword>
<dbReference type="NCBIfam" id="NF042991">
    <property type="entry name" value="alk_phos_PafA"/>
    <property type="match status" value="1"/>
</dbReference>
<dbReference type="InterPro" id="IPR002591">
    <property type="entry name" value="Phosphodiest/P_Trfase"/>
</dbReference>
<dbReference type="InterPro" id="IPR026263">
    <property type="entry name" value="Alkaline_phosphatase_prok"/>
</dbReference>
<reference evidence="7" key="1">
    <citation type="submission" date="2017-05" db="EMBL/GenBank/DDBJ databases">
        <authorList>
            <person name="Ray J."/>
            <person name="Price M."/>
            <person name="Deutschbauer A."/>
        </authorList>
    </citation>
    <scope>NUCLEOTIDE SEQUENCE [LARGE SCALE GENOMIC DNA]</scope>
    <source>
        <strain evidence="7">DSM 19842</strain>
    </source>
</reference>
<dbReference type="PROSITE" id="PS51257">
    <property type="entry name" value="PROKAR_LIPOPROTEIN"/>
    <property type="match status" value="1"/>
</dbReference>
<dbReference type="Pfam" id="PF01663">
    <property type="entry name" value="Phosphodiest"/>
    <property type="match status" value="1"/>
</dbReference>
<dbReference type="EMBL" id="CP021235">
    <property type="protein sequence ID" value="ARS35993.1"/>
    <property type="molecule type" value="Genomic_DNA"/>
</dbReference>